<dbReference type="Proteomes" id="UP000671828">
    <property type="component" value="Chromosome"/>
</dbReference>
<dbReference type="AlphaFoldDB" id="A0A8T8I2L5"/>
<evidence type="ECO:0000313" key="2">
    <source>
        <dbReference type="EMBL" id="QTR05075.1"/>
    </source>
</evidence>
<evidence type="ECO:0000313" key="1">
    <source>
        <dbReference type="EMBL" id="MBM7811147.1"/>
    </source>
</evidence>
<dbReference type="RefSeq" id="WP_204842018.1">
    <property type="nucleotide sequence ID" value="NZ_JAFBCL010000001.1"/>
</dbReference>
<accession>A0A8T8I2L5</accession>
<dbReference type="EMBL" id="JAFBCL010000001">
    <property type="protein sequence ID" value="MBM7811147.1"/>
    <property type="molecule type" value="Genomic_DNA"/>
</dbReference>
<sequence>MPTLPITANYLRAGDDWTVTVRAGDQVLGATAPGLIAARVQVDLLVEEIARGHADRAVVHLLDGDALAFSAVYLHTRHGLAVPVLPHPEPSTPHDQAIEV</sequence>
<gene>
    <name evidence="2" type="ORF">J7S33_10370</name>
    <name evidence="1" type="ORF">JOE68_002012</name>
</gene>
<reference evidence="1 4" key="1">
    <citation type="submission" date="2021-01" db="EMBL/GenBank/DDBJ databases">
        <title>Sequencing the genomes of 1000 actinobacteria strains.</title>
        <authorList>
            <person name="Klenk H.-P."/>
        </authorList>
    </citation>
    <scope>NUCLEOTIDE SEQUENCE [LARGE SCALE GENOMIC DNA]</scope>
    <source>
        <strain evidence="1 4">DSM 44581</strain>
    </source>
</reference>
<proteinExistence type="predicted"/>
<dbReference type="EMBL" id="CP072788">
    <property type="protein sequence ID" value="QTR05075.1"/>
    <property type="molecule type" value="Genomic_DNA"/>
</dbReference>
<organism evidence="2 3">
    <name type="scientific">Saccharothrix algeriensis</name>
    <dbReference type="NCBI Taxonomy" id="173560"/>
    <lineage>
        <taxon>Bacteria</taxon>
        <taxon>Bacillati</taxon>
        <taxon>Actinomycetota</taxon>
        <taxon>Actinomycetes</taxon>
        <taxon>Pseudonocardiales</taxon>
        <taxon>Pseudonocardiaceae</taxon>
        <taxon>Saccharothrix</taxon>
    </lineage>
</organism>
<keyword evidence="4" id="KW-1185">Reference proteome</keyword>
<reference evidence="2" key="2">
    <citation type="submission" date="2021-04" db="EMBL/GenBank/DDBJ databases">
        <title>Saccharothrix algeriensis WGS.</title>
        <authorList>
            <person name="Stuskova K."/>
            <person name="Hakalova E."/>
            <person name="Tebbal A.B."/>
            <person name="Eichmeier A."/>
        </authorList>
    </citation>
    <scope>NUCLEOTIDE SEQUENCE</scope>
    <source>
        <strain evidence="2">NRRL B-24137</strain>
    </source>
</reference>
<evidence type="ECO:0000313" key="3">
    <source>
        <dbReference type="Proteomes" id="UP000671828"/>
    </source>
</evidence>
<name>A0A8T8I2L5_9PSEU</name>
<protein>
    <submittedName>
        <fullName evidence="2">Uncharacterized protein</fullName>
    </submittedName>
</protein>
<evidence type="ECO:0000313" key="4">
    <source>
        <dbReference type="Proteomes" id="UP001195724"/>
    </source>
</evidence>
<dbReference type="Proteomes" id="UP001195724">
    <property type="component" value="Unassembled WGS sequence"/>
</dbReference>